<dbReference type="PROSITE" id="PS50109">
    <property type="entry name" value="HIS_KIN"/>
    <property type="match status" value="1"/>
</dbReference>
<dbReference type="EC" id="2.7.13.3" evidence="3"/>
<dbReference type="Pfam" id="PF01627">
    <property type="entry name" value="Hpt"/>
    <property type="match status" value="1"/>
</dbReference>
<keyword evidence="10" id="KW-0902">Two-component regulatory system</keyword>
<feature type="domain" description="Histidine kinase" evidence="15">
    <location>
        <begin position="492"/>
        <end position="711"/>
    </location>
</feature>
<dbReference type="SUPFAM" id="SSF55874">
    <property type="entry name" value="ATPase domain of HSP90 chaperone/DNA topoisomerase II/histidine kinase"/>
    <property type="match status" value="1"/>
</dbReference>
<dbReference type="Gene3D" id="1.20.120.160">
    <property type="entry name" value="HPT domain"/>
    <property type="match status" value="1"/>
</dbReference>
<gene>
    <name evidence="18" type="ORF">ACHMWK_04750</name>
</gene>
<dbReference type="Gene3D" id="1.10.287.130">
    <property type="match status" value="1"/>
</dbReference>
<proteinExistence type="predicted"/>
<dbReference type="Proteomes" id="UP001609821">
    <property type="component" value="Unassembled WGS sequence"/>
</dbReference>
<keyword evidence="8 18" id="KW-0067">ATP-binding</keyword>
<keyword evidence="6 14" id="KW-0812">Transmembrane</keyword>
<dbReference type="InterPro" id="IPR003594">
    <property type="entry name" value="HATPase_dom"/>
</dbReference>
<evidence type="ECO:0000256" key="13">
    <source>
        <dbReference type="PROSITE-ProRule" id="PRU00169"/>
    </source>
</evidence>
<feature type="domain" description="Response regulatory" evidence="16">
    <location>
        <begin position="842"/>
        <end position="956"/>
    </location>
</feature>
<comment type="caution">
    <text evidence="18">The sequence shown here is derived from an EMBL/GenBank/DDBJ whole genome shotgun (WGS) entry which is preliminary data.</text>
</comment>
<feature type="transmembrane region" description="Helical" evidence="14">
    <location>
        <begin position="21"/>
        <end position="40"/>
    </location>
</feature>
<dbReference type="Pfam" id="PF02518">
    <property type="entry name" value="HATPase_c"/>
    <property type="match status" value="1"/>
</dbReference>
<dbReference type="CDD" id="cd00082">
    <property type="entry name" value="HisKA"/>
    <property type="match status" value="1"/>
</dbReference>
<dbReference type="Pfam" id="PF00512">
    <property type="entry name" value="HisKA"/>
    <property type="match status" value="1"/>
</dbReference>
<evidence type="ECO:0000256" key="4">
    <source>
        <dbReference type="ARBA" id="ARBA00022475"/>
    </source>
</evidence>
<dbReference type="GO" id="GO:0005524">
    <property type="term" value="F:ATP binding"/>
    <property type="evidence" value="ECO:0007669"/>
    <property type="project" value="UniProtKB-KW"/>
</dbReference>
<protein>
    <recommendedName>
        <fullName evidence="3">histidine kinase</fullName>
        <ecNumber evidence="3">2.7.13.3</ecNumber>
    </recommendedName>
</protein>
<dbReference type="InterPro" id="IPR004358">
    <property type="entry name" value="Sig_transdc_His_kin-like_C"/>
</dbReference>
<evidence type="ECO:0000259" key="15">
    <source>
        <dbReference type="PROSITE" id="PS50109"/>
    </source>
</evidence>
<dbReference type="InterPro" id="IPR008207">
    <property type="entry name" value="Sig_transdc_His_kin_Hpt_dom"/>
</dbReference>
<dbReference type="InterPro" id="IPR001789">
    <property type="entry name" value="Sig_transdc_resp-reg_receiver"/>
</dbReference>
<comment type="subcellular location">
    <subcellularLocation>
        <location evidence="2">Cell membrane</location>
        <topology evidence="2">Multi-pass membrane protein</topology>
    </subcellularLocation>
</comment>
<dbReference type="CDD" id="cd16922">
    <property type="entry name" value="HATPase_EvgS-ArcB-TorS-like"/>
    <property type="match status" value="1"/>
</dbReference>
<dbReference type="Gene3D" id="3.40.50.2300">
    <property type="match status" value="1"/>
</dbReference>
<evidence type="ECO:0000256" key="2">
    <source>
        <dbReference type="ARBA" id="ARBA00004651"/>
    </source>
</evidence>
<dbReference type="InterPro" id="IPR036097">
    <property type="entry name" value="HisK_dim/P_sf"/>
</dbReference>
<evidence type="ECO:0000256" key="6">
    <source>
        <dbReference type="ARBA" id="ARBA00022692"/>
    </source>
</evidence>
<feature type="modified residue" description="4-aspartylphosphate" evidence="13">
    <location>
        <position position="891"/>
    </location>
</feature>
<dbReference type="InterPro" id="IPR036641">
    <property type="entry name" value="HPT_dom_sf"/>
</dbReference>
<keyword evidence="19" id="KW-1185">Reference proteome</keyword>
<dbReference type="PRINTS" id="PR00344">
    <property type="entry name" value="BCTRLSENSOR"/>
</dbReference>
<dbReference type="SUPFAM" id="SSF52172">
    <property type="entry name" value="CheY-like"/>
    <property type="match status" value="1"/>
</dbReference>
<dbReference type="PANTHER" id="PTHR45339">
    <property type="entry name" value="HYBRID SIGNAL TRANSDUCTION HISTIDINE KINASE J"/>
    <property type="match status" value="1"/>
</dbReference>
<evidence type="ECO:0000256" key="5">
    <source>
        <dbReference type="ARBA" id="ARBA00022553"/>
    </source>
</evidence>
<dbReference type="CDD" id="cd17546">
    <property type="entry name" value="REC_hyHK_CKI1_RcsC-like"/>
    <property type="match status" value="1"/>
</dbReference>
<organism evidence="18 19">
    <name type="scientific">Pseudomonas kulmbachensis</name>
    <dbReference type="NCBI Taxonomy" id="3043408"/>
    <lineage>
        <taxon>Bacteria</taxon>
        <taxon>Pseudomonadati</taxon>
        <taxon>Pseudomonadota</taxon>
        <taxon>Gammaproteobacteria</taxon>
        <taxon>Pseudomonadales</taxon>
        <taxon>Pseudomonadaceae</taxon>
        <taxon>Pseudomonas</taxon>
    </lineage>
</organism>
<keyword evidence="9 14" id="KW-1133">Transmembrane helix</keyword>
<sequence length="1073" mass="117647">MTSDNASLGKLALSSMRLNRGVLILIGVAVLLVGTCVWALQRLVEVEVEKIEYHFARLVESLNENHSFLTNINSAVRDAPDVLTANIMPLQSKQVFESNGVNIFEGKEFSFSTPFNLTQSTSSSPVVTNQSAFSLGMHLANFYSGFWSGSVYPAPQLFLLPSNNAFTLAVPAIGARRGHVAILSLDEFLETSQQLSLLFKERKASLPEGQVRWVNTNSVSEGNPMVFAVIKINLPPKFLEVMGNDREVLLAALINIRRLTNIPTSIATPAFYDLTLIAPSGAVLVGRLSGTHNSPDGMRFNAQGLEIKVSNTQGEHWSAVYRISYESFFRYAKWTLLSILGIALFSIYVGWLVNRWYRLRVVRPAERAHRRVIESEIFSRAVIDTAPTGLCVVRQSDNHMLLANKRAQAWLGNSQYISRLIHEQQADMGEACVKVGERYLHVSFSSTRYQEQDVIVCAFSDVTGHKDDAAALTLAKHQAEESSHAKTTFLATMSHEIRTPLYGVLGTLELLELTDLDTRQRIYLNTISRSSSILLQLISDILDVSKIESGQMALEPERFCPLDMVEEVVDAYAAAAESKGLQIYACVDADVPDQLEGDQSRLRKILNNLFNNAVKFTDYGRVVLRLKVLSREADKVTLQWQVTDTGVGISQPQQERLFEPFYQVFNGHASGGTGLGLSICKRLSELMGGQLRVVSEPGLGSSFSLILSVPILEGALPGASDLQLRPSPVYVRAPVNELAEAVCAWLNRWGAHALVASPGALNTVTGSVLVDLLPGRSAPLEWPGPRVLGISGAGQPEHTVEGWKVSVHMVRGIGRAVLLAQQGRITREIGKAPAVREKLALRVLVAEDNPINQAILKEQLEELGCRVVLASHGQEALSLWSPDAFDVVMTDVNMPIMNGYELANAIRQQDTRIPIIGVTANAMREEAERCIAVGMNARMVKPMTLQKIWTELVEVCDVDLCGVAQELSETGQGCADDLAQQPIVVSARMRDLFINTMSADIQTAIDALVSHDIDALKARLHCIRGALAVVQAHDLASGCGELEQRLENHVLDAPLLVQIEALLARVRRAVAAI</sequence>
<evidence type="ECO:0000256" key="10">
    <source>
        <dbReference type="ARBA" id="ARBA00023012"/>
    </source>
</evidence>
<dbReference type="PROSITE" id="PS50894">
    <property type="entry name" value="HPT"/>
    <property type="match status" value="1"/>
</dbReference>
<comment type="catalytic activity">
    <reaction evidence="1">
        <text>ATP + protein L-histidine = ADP + protein N-phospho-L-histidine.</text>
        <dbReference type="EC" id="2.7.13.3"/>
    </reaction>
</comment>
<keyword evidence="11 14" id="KW-0472">Membrane</keyword>
<reference evidence="18 19" key="1">
    <citation type="submission" date="2024-10" db="EMBL/GenBank/DDBJ databases">
        <title>Aeromonas and Pseudomonas from the Cagarras Archipelago, Rio de Janeiro, Brazil.</title>
        <authorList>
            <person name="Canellas A.L.B."/>
            <person name="Laport M.S."/>
        </authorList>
    </citation>
    <scope>NUCLEOTIDE SEQUENCE [LARGE SCALE GENOMIC DNA]</scope>
    <source>
        <strain evidence="18 19">CPF-4</strain>
    </source>
</reference>
<evidence type="ECO:0000259" key="17">
    <source>
        <dbReference type="PROSITE" id="PS50894"/>
    </source>
</evidence>
<evidence type="ECO:0000256" key="7">
    <source>
        <dbReference type="ARBA" id="ARBA00022741"/>
    </source>
</evidence>
<evidence type="ECO:0000256" key="3">
    <source>
        <dbReference type="ARBA" id="ARBA00012438"/>
    </source>
</evidence>
<dbReference type="PANTHER" id="PTHR45339:SF1">
    <property type="entry name" value="HYBRID SIGNAL TRANSDUCTION HISTIDINE KINASE J"/>
    <property type="match status" value="1"/>
</dbReference>
<keyword evidence="4" id="KW-1003">Cell membrane</keyword>
<dbReference type="PROSITE" id="PS50110">
    <property type="entry name" value="RESPONSE_REGULATORY"/>
    <property type="match status" value="1"/>
</dbReference>
<dbReference type="InterPro" id="IPR011006">
    <property type="entry name" value="CheY-like_superfamily"/>
</dbReference>
<keyword evidence="5 13" id="KW-0597">Phosphoprotein</keyword>
<keyword evidence="7" id="KW-0547">Nucleotide-binding</keyword>
<dbReference type="SMART" id="SM00448">
    <property type="entry name" value="REC"/>
    <property type="match status" value="1"/>
</dbReference>
<evidence type="ECO:0000256" key="11">
    <source>
        <dbReference type="ARBA" id="ARBA00023136"/>
    </source>
</evidence>
<dbReference type="SMART" id="SM00388">
    <property type="entry name" value="HisKA"/>
    <property type="match status" value="1"/>
</dbReference>
<dbReference type="SUPFAM" id="SSF47226">
    <property type="entry name" value="Histidine-containing phosphotransfer domain, HPT domain"/>
    <property type="match status" value="1"/>
</dbReference>
<dbReference type="Gene3D" id="3.30.565.10">
    <property type="entry name" value="Histidine kinase-like ATPase, C-terminal domain"/>
    <property type="match status" value="1"/>
</dbReference>
<dbReference type="SUPFAM" id="SSF47384">
    <property type="entry name" value="Homodimeric domain of signal transducing histidine kinase"/>
    <property type="match status" value="1"/>
</dbReference>
<name>A0ABW7LUC7_9PSED</name>
<feature type="domain" description="HPt" evidence="17">
    <location>
        <begin position="982"/>
        <end position="1073"/>
    </location>
</feature>
<evidence type="ECO:0000256" key="1">
    <source>
        <dbReference type="ARBA" id="ARBA00000085"/>
    </source>
</evidence>
<dbReference type="InterPro" id="IPR003661">
    <property type="entry name" value="HisK_dim/P_dom"/>
</dbReference>
<dbReference type="RefSeq" id="WP_395246667.1">
    <property type="nucleotide sequence ID" value="NZ_JBINXA010000007.1"/>
</dbReference>
<feature type="transmembrane region" description="Helical" evidence="14">
    <location>
        <begin position="331"/>
        <end position="353"/>
    </location>
</feature>
<evidence type="ECO:0000313" key="19">
    <source>
        <dbReference type="Proteomes" id="UP001609821"/>
    </source>
</evidence>
<dbReference type="InterPro" id="IPR036890">
    <property type="entry name" value="HATPase_C_sf"/>
</dbReference>
<evidence type="ECO:0000256" key="8">
    <source>
        <dbReference type="ARBA" id="ARBA00022840"/>
    </source>
</evidence>
<dbReference type="SMART" id="SM00387">
    <property type="entry name" value="HATPase_c"/>
    <property type="match status" value="1"/>
</dbReference>
<feature type="modified residue" description="Phosphohistidine" evidence="12">
    <location>
        <position position="1021"/>
    </location>
</feature>
<dbReference type="EMBL" id="JBINXB010000004">
    <property type="protein sequence ID" value="MFH6565291.1"/>
    <property type="molecule type" value="Genomic_DNA"/>
</dbReference>
<evidence type="ECO:0000256" key="14">
    <source>
        <dbReference type="SAM" id="Phobius"/>
    </source>
</evidence>
<dbReference type="InterPro" id="IPR005467">
    <property type="entry name" value="His_kinase_dom"/>
</dbReference>
<evidence type="ECO:0000313" key="18">
    <source>
        <dbReference type="EMBL" id="MFH6565291.1"/>
    </source>
</evidence>
<accession>A0ABW7LUC7</accession>
<evidence type="ECO:0000256" key="9">
    <source>
        <dbReference type="ARBA" id="ARBA00022989"/>
    </source>
</evidence>
<evidence type="ECO:0000259" key="16">
    <source>
        <dbReference type="PROSITE" id="PS50110"/>
    </source>
</evidence>
<dbReference type="Pfam" id="PF00072">
    <property type="entry name" value="Response_reg"/>
    <property type="match status" value="1"/>
</dbReference>
<evidence type="ECO:0000256" key="12">
    <source>
        <dbReference type="PROSITE-ProRule" id="PRU00110"/>
    </source>
</evidence>